<dbReference type="NCBIfam" id="NF041390">
    <property type="entry name" value="TadE_Rv3655c"/>
    <property type="match status" value="1"/>
</dbReference>
<dbReference type="Proteomes" id="UP000194218">
    <property type="component" value="Chromosome"/>
</dbReference>
<evidence type="ECO:0000313" key="2">
    <source>
        <dbReference type="EMBL" id="ARQ69956.1"/>
    </source>
</evidence>
<accession>A0A1W7CYX3</accession>
<dbReference type="AlphaFoldDB" id="A0A1W7CYX3"/>
<dbReference type="KEGG" id="smao:CAG99_14795"/>
<keyword evidence="1" id="KW-1133">Transmembrane helix</keyword>
<organism evidence="2 3">
    <name type="scientific">Streptomyces marincola</name>
    <dbReference type="NCBI Taxonomy" id="2878388"/>
    <lineage>
        <taxon>Bacteria</taxon>
        <taxon>Bacillati</taxon>
        <taxon>Actinomycetota</taxon>
        <taxon>Actinomycetes</taxon>
        <taxon>Kitasatosporales</taxon>
        <taxon>Streptomycetaceae</taxon>
        <taxon>Streptomyces</taxon>
    </lineage>
</organism>
<protein>
    <recommendedName>
        <fullName evidence="4">TadE-like protein</fullName>
    </recommendedName>
</protein>
<dbReference type="EMBL" id="CP021121">
    <property type="protein sequence ID" value="ARQ69956.1"/>
    <property type="molecule type" value="Genomic_DNA"/>
</dbReference>
<name>A0A1W7CYX3_9ACTN</name>
<keyword evidence="1" id="KW-0812">Transmembrane</keyword>
<sequence length="127" mass="12975">MRCRGWSNGRSAPSRDRAGDRGYVTAESALVIPSLVLLLGLLLWGLAAVAVSAQCGDAARAGARAAARGEPPEVVERIAREVAPPGAEVRTARDGDLYRVAVSAGTPGPGVLTIPVGRTAVAYAELG</sequence>
<dbReference type="InterPro" id="IPR049790">
    <property type="entry name" value="Rv3655c/TadE"/>
</dbReference>
<dbReference type="OrthoDB" id="4337166at2"/>
<reference evidence="2 3" key="1">
    <citation type="submission" date="2017-05" db="EMBL/GenBank/DDBJ databases">
        <title>Complete genome sequence of Streptomyces sp. SCSIO 03032 revealed the diverse biosynthetic pathways for its bioactive secondary metabolites.</title>
        <authorList>
            <person name="Ma L."/>
            <person name="Zhu Y."/>
            <person name="Zhang W."/>
            <person name="Zhang G."/>
            <person name="Tian X."/>
            <person name="Zhang S."/>
            <person name="Zhang C."/>
        </authorList>
    </citation>
    <scope>NUCLEOTIDE SEQUENCE [LARGE SCALE GENOMIC DNA]</scope>
    <source>
        <strain evidence="2 3">SCSIO 03032</strain>
    </source>
</reference>
<feature type="transmembrane region" description="Helical" evidence="1">
    <location>
        <begin position="30"/>
        <end position="51"/>
    </location>
</feature>
<proteinExistence type="predicted"/>
<gene>
    <name evidence="2" type="ORF">CAG99_14795</name>
</gene>
<evidence type="ECO:0008006" key="4">
    <source>
        <dbReference type="Google" id="ProtNLM"/>
    </source>
</evidence>
<evidence type="ECO:0000256" key="1">
    <source>
        <dbReference type="SAM" id="Phobius"/>
    </source>
</evidence>
<keyword evidence="1" id="KW-0472">Membrane</keyword>
<evidence type="ECO:0000313" key="3">
    <source>
        <dbReference type="Proteomes" id="UP000194218"/>
    </source>
</evidence>
<keyword evidence="3" id="KW-1185">Reference proteome</keyword>